<evidence type="ECO:0000256" key="10">
    <source>
        <dbReference type="PROSITE-ProRule" id="PRU00175"/>
    </source>
</evidence>
<feature type="region of interest" description="Disordered" evidence="11">
    <location>
        <begin position="1"/>
        <end position="76"/>
    </location>
</feature>
<feature type="region of interest" description="Disordered" evidence="11">
    <location>
        <begin position="88"/>
        <end position="118"/>
    </location>
</feature>
<feature type="compositionally biased region" description="Basic residues" evidence="11">
    <location>
        <begin position="17"/>
        <end position="29"/>
    </location>
</feature>
<organism evidence="15 16">
    <name type="scientific">Oedothorax gibbosus</name>
    <dbReference type="NCBI Taxonomy" id="931172"/>
    <lineage>
        <taxon>Eukaryota</taxon>
        <taxon>Metazoa</taxon>
        <taxon>Ecdysozoa</taxon>
        <taxon>Arthropoda</taxon>
        <taxon>Chelicerata</taxon>
        <taxon>Arachnida</taxon>
        <taxon>Araneae</taxon>
        <taxon>Araneomorphae</taxon>
        <taxon>Entelegynae</taxon>
        <taxon>Araneoidea</taxon>
        <taxon>Linyphiidae</taxon>
        <taxon>Erigoninae</taxon>
        <taxon>Oedothorax</taxon>
    </lineage>
</organism>
<dbReference type="GO" id="GO:0008270">
    <property type="term" value="F:zinc ion binding"/>
    <property type="evidence" value="ECO:0007669"/>
    <property type="project" value="UniProtKB-KW"/>
</dbReference>
<dbReference type="SMART" id="SM00393">
    <property type="entry name" value="R3H"/>
    <property type="match status" value="1"/>
</dbReference>
<dbReference type="SMART" id="SM00184">
    <property type="entry name" value="RING"/>
    <property type="match status" value="1"/>
</dbReference>
<dbReference type="SMART" id="SM00438">
    <property type="entry name" value="ZnF_NFX"/>
    <property type="match status" value="9"/>
</dbReference>
<dbReference type="InterPro" id="IPR001374">
    <property type="entry name" value="R3H_dom"/>
</dbReference>
<dbReference type="Gene3D" id="3.30.1370.50">
    <property type="entry name" value="R3H-like domain"/>
    <property type="match status" value="1"/>
</dbReference>
<keyword evidence="3" id="KW-0479">Metal-binding</keyword>
<dbReference type="PROSITE" id="PS50089">
    <property type="entry name" value="ZF_RING_2"/>
    <property type="match status" value="1"/>
</dbReference>
<dbReference type="InterPro" id="IPR001841">
    <property type="entry name" value="Znf_RING"/>
</dbReference>
<feature type="region of interest" description="Disordered" evidence="11">
    <location>
        <begin position="172"/>
        <end position="294"/>
    </location>
</feature>
<keyword evidence="9" id="KW-0539">Nucleus</keyword>
<feature type="compositionally biased region" description="Polar residues" evidence="11">
    <location>
        <begin position="92"/>
        <end position="106"/>
    </location>
</feature>
<proteinExistence type="inferred from homology"/>
<feature type="compositionally biased region" description="Polar residues" evidence="11">
    <location>
        <begin position="175"/>
        <end position="191"/>
    </location>
</feature>
<keyword evidence="5 10" id="KW-0863">Zinc-finger</keyword>
<gene>
    <name evidence="15" type="ORF">JTE90_015092</name>
</gene>
<evidence type="ECO:0000256" key="7">
    <source>
        <dbReference type="ARBA" id="ARBA00023015"/>
    </source>
</evidence>
<dbReference type="PROSITE" id="PS51061">
    <property type="entry name" value="R3H"/>
    <property type="match status" value="1"/>
</dbReference>
<dbReference type="GO" id="GO:0000977">
    <property type="term" value="F:RNA polymerase II transcription regulatory region sequence-specific DNA binding"/>
    <property type="evidence" value="ECO:0007669"/>
    <property type="project" value="TreeGrafter"/>
</dbReference>
<dbReference type="InterPro" id="IPR034076">
    <property type="entry name" value="R3H_NF-X1"/>
</dbReference>
<dbReference type="Pfam" id="PF01422">
    <property type="entry name" value="zf-NF-X1"/>
    <property type="match status" value="7"/>
</dbReference>
<comment type="caution">
    <text evidence="15">The sequence shown here is derived from an EMBL/GenBank/DDBJ whole genome shotgun (WGS) entry which is preliminary data.</text>
</comment>
<evidence type="ECO:0000256" key="11">
    <source>
        <dbReference type="SAM" id="MobiDB-lite"/>
    </source>
</evidence>
<evidence type="ECO:0000256" key="9">
    <source>
        <dbReference type="ARBA" id="ARBA00023242"/>
    </source>
</evidence>
<protein>
    <recommendedName>
        <fullName evidence="17">Transcriptional repressor NF-X1</fullName>
    </recommendedName>
</protein>
<sequence length="1272" mass="144114">MLFSVSSKMDYGYNDKGKHHGEHRSRGSRGSRFSSRQYQNEYSDRNQFSNPPSNDNVPSQNVDPDEASASFMPRNSYAAREYTNYSKGKYGASNSKHSQNSYPRQNSKVHEKTQDSLNSNEVGATCQGYEAEPAAPKHGNIVSGRYIRKHSSQPVSQRFQNHKEQENRDFEPILNNAQFNKHSGQTSNYRSRNQKELEDRNFKSNSNTSHPQFSKHSNPPYRSHNQKETDDRGFEPNSSSSYRNKNIISENRQSQARTFSGNEQQRRNYSGKSSNGEDYSRRTPYAHSERGNGFENSFASSDVYRYSSQNANERKPFKPNRERNPKSAASSTTSYHENEATQRELLIQRLNKGECECSVCCEQIRVKDQTWHCLACYHVFHLRCIKKWARSPHAAEEDGTWGCPTCRNATSKVPYDYFCFCGKQREPPVNYHLTPHSCGEICGRKRPECTHLCKELCHPGPCPMCSVVVQKACPCGKTFKTTTCKQTVEEPCKNNCDKLLNCGVHICKNNCHVGVCQPCEETIVQECYCKKKVQTVTCTQESANVRQFSCGEVCLGQLNCGHHSCTSVCHPGTCKPCSRSPEVVKYCPCGKMSEEKLIACGKIKPRKSCMDPIPLCDQKCDRFLPCGPKDNPHTCQSQCHEGDCPKCPLATLTKCRCGAFTKEFSCFDITPSFQFLCEKRCNRRKDCGRHKCLNNCCIHIEHRCELICNKKLSCGTHQCPETCHMGNCPTCWNVSFDELRCHCGESVLYPPIHCGTKPPECSKLCIRSHPCEHEVKHTCHSDETCPPCTSLTVKWCYGHHKQCGTVMCFMDGVSCGMVCNKDLPCGTHKCKSTCHDGPCFKDGVKCTQPCSTPRLSCSHPCGNQCHEGSCPETPCKAQVTLTCPCGHRSETTTCYDSTKSYRLMSVSMLATKMQEIKDGQSVNLNDVLGKKSKNSKLQCNEQCAVIERNKRLAVALQIQNPELSTSPGPPSYSEFLKEEAKKNPVVVAEIYSKISDLVQLAKESKQKCRSHSFPPMKREHRRVVHELAEFFGCETESYDEEPKKNVVVTAHKTKCWLPFVSIMTVVQRDMGFRKGPAPVINQRADSKSFSSGATSNGQKKKIDYFEYNEYNTPCKKERFTVAFIDKKCKAEKKRSGVKSTLSTKYTTVPYVQVNGLTAIISQDSQKINMKICIPMIQLSISVCLLMFHLISTSPVPATYDERPNRVPQPYVIIPYPDFNVAKEHSNIQRLRKLEQEVEGDRQRRIFPEVDSRGFDEDIFDEGFGEWYPMKRF</sequence>
<dbReference type="PROSITE" id="PS50016">
    <property type="entry name" value="ZF_PHD_2"/>
    <property type="match status" value="1"/>
</dbReference>
<feature type="compositionally biased region" description="Polar residues" evidence="11">
    <location>
        <begin position="203"/>
        <end position="217"/>
    </location>
</feature>
<dbReference type="CDD" id="cd16696">
    <property type="entry name" value="RING-CH-C4HC3_NFX1"/>
    <property type="match status" value="1"/>
</dbReference>
<evidence type="ECO:0000259" key="14">
    <source>
        <dbReference type="PROSITE" id="PS51061"/>
    </source>
</evidence>
<dbReference type="InterPro" id="IPR034078">
    <property type="entry name" value="NFX1_fam"/>
</dbReference>
<dbReference type="InterPro" id="IPR019787">
    <property type="entry name" value="Znf_PHD-finger"/>
</dbReference>
<evidence type="ECO:0000256" key="5">
    <source>
        <dbReference type="ARBA" id="ARBA00022771"/>
    </source>
</evidence>
<comment type="similarity">
    <text evidence="2">Belongs to the NFX1 family.</text>
</comment>
<feature type="region of interest" description="Disordered" evidence="11">
    <location>
        <begin position="308"/>
        <end position="339"/>
    </location>
</feature>
<dbReference type="CDD" id="cd06008">
    <property type="entry name" value="NF-X1-zinc-finger"/>
    <property type="match status" value="6"/>
</dbReference>
<feature type="compositionally biased region" description="Polar residues" evidence="11">
    <location>
        <begin position="236"/>
        <end position="277"/>
    </location>
</feature>
<evidence type="ECO:0000256" key="3">
    <source>
        <dbReference type="ARBA" id="ARBA00022723"/>
    </source>
</evidence>
<evidence type="ECO:0000259" key="13">
    <source>
        <dbReference type="PROSITE" id="PS50089"/>
    </source>
</evidence>
<dbReference type="PANTHER" id="PTHR12360">
    <property type="entry name" value="NUCLEAR TRANSCRIPTION FACTOR, X-BOX BINDING 1 NFX1"/>
    <property type="match status" value="1"/>
</dbReference>
<evidence type="ECO:0000256" key="2">
    <source>
        <dbReference type="ARBA" id="ARBA00007269"/>
    </source>
</evidence>
<evidence type="ECO:0000256" key="8">
    <source>
        <dbReference type="ARBA" id="ARBA00023163"/>
    </source>
</evidence>
<dbReference type="PANTHER" id="PTHR12360:SF12">
    <property type="entry name" value="TRANSCRIPTIONAL REPRESSOR NF-X1"/>
    <property type="match status" value="1"/>
</dbReference>
<dbReference type="InterPro" id="IPR036867">
    <property type="entry name" value="R3H_dom_sf"/>
</dbReference>
<feature type="compositionally biased region" description="Basic and acidic residues" evidence="11">
    <location>
        <begin position="225"/>
        <end position="234"/>
    </location>
</feature>
<feature type="domain" description="RING-type" evidence="13">
    <location>
        <begin position="357"/>
        <end position="407"/>
    </location>
</feature>
<reference evidence="15 16" key="1">
    <citation type="journal article" date="2022" name="Nat. Ecol. Evol.">
        <title>A masculinizing supergene underlies an exaggerated male reproductive morph in a spider.</title>
        <authorList>
            <person name="Hendrickx F."/>
            <person name="De Corte Z."/>
            <person name="Sonet G."/>
            <person name="Van Belleghem S.M."/>
            <person name="Kostlbacher S."/>
            <person name="Vangestel C."/>
        </authorList>
    </citation>
    <scope>NUCLEOTIDE SEQUENCE [LARGE SCALE GENOMIC DNA]</scope>
    <source>
        <strain evidence="15">W744_W776</strain>
    </source>
</reference>
<feature type="domain" description="R3H" evidence="14">
    <location>
        <begin position="984"/>
        <end position="1052"/>
    </location>
</feature>
<keyword evidence="6" id="KW-0862">Zinc</keyword>
<evidence type="ECO:0000313" key="16">
    <source>
        <dbReference type="Proteomes" id="UP000827092"/>
    </source>
</evidence>
<evidence type="ECO:0000313" key="15">
    <source>
        <dbReference type="EMBL" id="KAG8198878.1"/>
    </source>
</evidence>
<feature type="compositionally biased region" description="Basic and acidic residues" evidence="11">
    <location>
        <begin position="193"/>
        <end position="202"/>
    </location>
</feature>
<accession>A0AAV6VS19</accession>
<dbReference type="SUPFAM" id="SSF57850">
    <property type="entry name" value="RING/U-box"/>
    <property type="match status" value="1"/>
</dbReference>
<name>A0AAV6VS19_9ARAC</name>
<dbReference type="CDD" id="cd02643">
    <property type="entry name" value="R3H_NF-X1"/>
    <property type="match status" value="1"/>
</dbReference>
<feature type="compositionally biased region" description="Basic and acidic residues" evidence="11">
    <location>
        <begin position="312"/>
        <end position="325"/>
    </location>
</feature>
<dbReference type="AlphaFoldDB" id="A0AAV6VS19"/>
<keyword evidence="7" id="KW-0805">Transcription regulation</keyword>
<dbReference type="SUPFAM" id="SSF82708">
    <property type="entry name" value="R3H domain"/>
    <property type="match status" value="1"/>
</dbReference>
<keyword evidence="16" id="KW-1185">Reference proteome</keyword>
<keyword evidence="8" id="KW-0804">Transcription</keyword>
<dbReference type="GO" id="GO:0005634">
    <property type="term" value="C:nucleus"/>
    <property type="evidence" value="ECO:0007669"/>
    <property type="project" value="UniProtKB-SubCell"/>
</dbReference>
<comment type="subcellular location">
    <subcellularLocation>
        <location evidence="1">Nucleus</location>
    </subcellularLocation>
</comment>
<evidence type="ECO:0000256" key="1">
    <source>
        <dbReference type="ARBA" id="ARBA00004123"/>
    </source>
</evidence>
<evidence type="ECO:0000256" key="4">
    <source>
        <dbReference type="ARBA" id="ARBA00022737"/>
    </source>
</evidence>
<dbReference type="InterPro" id="IPR000967">
    <property type="entry name" value="Znf_NFX1"/>
</dbReference>
<dbReference type="Proteomes" id="UP000827092">
    <property type="component" value="Unassembled WGS sequence"/>
</dbReference>
<evidence type="ECO:0000256" key="6">
    <source>
        <dbReference type="ARBA" id="ARBA00022833"/>
    </source>
</evidence>
<dbReference type="GO" id="GO:0000981">
    <property type="term" value="F:DNA-binding transcription factor activity, RNA polymerase II-specific"/>
    <property type="evidence" value="ECO:0007669"/>
    <property type="project" value="TreeGrafter"/>
</dbReference>
<feature type="compositionally biased region" description="Polar residues" evidence="11">
    <location>
        <begin position="37"/>
        <end position="62"/>
    </location>
</feature>
<feature type="domain" description="PHD-type" evidence="12">
    <location>
        <begin position="354"/>
        <end position="409"/>
    </location>
</feature>
<dbReference type="GO" id="GO:0000122">
    <property type="term" value="P:negative regulation of transcription by RNA polymerase II"/>
    <property type="evidence" value="ECO:0007669"/>
    <property type="project" value="TreeGrafter"/>
</dbReference>
<evidence type="ECO:0000259" key="12">
    <source>
        <dbReference type="PROSITE" id="PS50016"/>
    </source>
</evidence>
<evidence type="ECO:0008006" key="17">
    <source>
        <dbReference type="Google" id="ProtNLM"/>
    </source>
</evidence>
<keyword evidence="4" id="KW-0677">Repeat</keyword>
<dbReference type="Pfam" id="PF01424">
    <property type="entry name" value="R3H"/>
    <property type="match status" value="1"/>
</dbReference>
<dbReference type="EMBL" id="JAFNEN010000034">
    <property type="protein sequence ID" value="KAG8198878.1"/>
    <property type="molecule type" value="Genomic_DNA"/>
</dbReference>